<dbReference type="SUPFAM" id="SSF53067">
    <property type="entry name" value="Actin-like ATPase domain"/>
    <property type="match status" value="2"/>
</dbReference>
<keyword evidence="3 9" id="KW-0418">Kinase</keyword>
<evidence type="ECO:0000256" key="2">
    <source>
        <dbReference type="ARBA" id="ARBA00022741"/>
    </source>
</evidence>
<evidence type="ECO:0000256" key="4">
    <source>
        <dbReference type="ARBA" id="ARBA00022840"/>
    </source>
</evidence>
<keyword evidence="10" id="KW-1185">Reference proteome</keyword>
<dbReference type="RefSeq" id="WP_141656219.1">
    <property type="nucleotide sequence ID" value="NZ_FCOR01000008.1"/>
</dbReference>
<dbReference type="GO" id="GO:0005737">
    <property type="term" value="C:cytoplasm"/>
    <property type="evidence" value="ECO:0007669"/>
    <property type="project" value="TreeGrafter"/>
</dbReference>
<dbReference type="InterPro" id="IPR000577">
    <property type="entry name" value="Carb_kinase_FGGY"/>
</dbReference>
<dbReference type="InterPro" id="IPR005929">
    <property type="entry name" value="Ribulokinase"/>
</dbReference>
<dbReference type="CDD" id="cd07781">
    <property type="entry name" value="ASKHA_NBD_FGGY_L-RBK"/>
    <property type="match status" value="1"/>
</dbReference>
<dbReference type="PIRSF" id="PIRSF000538">
    <property type="entry name" value="GlpK"/>
    <property type="match status" value="1"/>
</dbReference>
<evidence type="ECO:0000259" key="7">
    <source>
        <dbReference type="Pfam" id="PF00370"/>
    </source>
</evidence>
<evidence type="ECO:0000256" key="6">
    <source>
        <dbReference type="ARBA" id="ARBA00023277"/>
    </source>
</evidence>
<evidence type="ECO:0000256" key="1">
    <source>
        <dbReference type="ARBA" id="ARBA00022679"/>
    </source>
</evidence>
<proteinExistence type="predicted"/>
<dbReference type="GO" id="GO:0005524">
    <property type="term" value="F:ATP binding"/>
    <property type="evidence" value="ECO:0007669"/>
    <property type="project" value="UniProtKB-KW"/>
</dbReference>
<dbReference type="Gene3D" id="3.30.420.40">
    <property type="match status" value="1"/>
</dbReference>
<dbReference type="PANTHER" id="PTHR43435">
    <property type="entry name" value="RIBULOKINASE"/>
    <property type="match status" value="1"/>
</dbReference>
<dbReference type="GO" id="GO:0008741">
    <property type="term" value="F:ribulokinase activity"/>
    <property type="evidence" value="ECO:0007669"/>
    <property type="project" value="InterPro"/>
</dbReference>
<evidence type="ECO:0000256" key="5">
    <source>
        <dbReference type="ARBA" id="ARBA00022935"/>
    </source>
</evidence>
<dbReference type="PANTHER" id="PTHR43435:SF4">
    <property type="entry name" value="FGGY CARBOHYDRATE KINASE DOMAIN-CONTAINING PROTEIN"/>
    <property type="match status" value="1"/>
</dbReference>
<dbReference type="Pfam" id="PF02782">
    <property type="entry name" value="FGGY_C"/>
    <property type="match status" value="1"/>
</dbReference>
<name>A0A0X3AQ91_9FLAO</name>
<dbReference type="Pfam" id="PF00370">
    <property type="entry name" value="FGGY_N"/>
    <property type="match status" value="1"/>
</dbReference>
<keyword evidence="5" id="KW-0054">Arabinose catabolism</keyword>
<feature type="domain" description="Carbohydrate kinase FGGY N-terminal" evidence="7">
    <location>
        <begin position="35"/>
        <end position="309"/>
    </location>
</feature>
<evidence type="ECO:0000256" key="3">
    <source>
        <dbReference type="ARBA" id="ARBA00022777"/>
    </source>
</evidence>
<dbReference type="InterPro" id="IPR043129">
    <property type="entry name" value="ATPase_NBD"/>
</dbReference>
<protein>
    <submittedName>
        <fullName evidence="9">L-ribulokinase</fullName>
    </submittedName>
</protein>
<organism evidence="9 10">
    <name type="scientific">Apibacter mensalis</name>
    <dbReference type="NCBI Taxonomy" id="1586267"/>
    <lineage>
        <taxon>Bacteria</taxon>
        <taxon>Pseudomonadati</taxon>
        <taxon>Bacteroidota</taxon>
        <taxon>Flavobacteriia</taxon>
        <taxon>Flavobacteriales</taxon>
        <taxon>Weeksellaceae</taxon>
        <taxon>Apibacter</taxon>
    </lineage>
</organism>
<dbReference type="InterPro" id="IPR018485">
    <property type="entry name" value="FGGY_C"/>
</dbReference>
<dbReference type="NCBIfam" id="NF003154">
    <property type="entry name" value="PRK04123.1"/>
    <property type="match status" value="1"/>
</dbReference>
<dbReference type="AlphaFoldDB" id="A0A0X3AQ91"/>
<dbReference type="GO" id="GO:0019150">
    <property type="term" value="F:D-ribulokinase activity"/>
    <property type="evidence" value="ECO:0007669"/>
    <property type="project" value="TreeGrafter"/>
</dbReference>
<dbReference type="InterPro" id="IPR018484">
    <property type="entry name" value="FGGY_N"/>
</dbReference>
<dbReference type="EMBL" id="FCOR01000008">
    <property type="protein sequence ID" value="CVK16541.1"/>
    <property type="molecule type" value="Genomic_DNA"/>
</dbReference>
<keyword evidence="2" id="KW-0547">Nucleotide-binding</keyword>
<dbReference type="OrthoDB" id="9805576at2"/>
<reference evidence="9 10" key="1">
    <citation type="submission" date="2016-01" db="EMBL/GenBank/DDBJ databases">
        <authorList>
            <person name="McClelland M."/>
            <person name="Jain A."/>
            <person name="Saraogi P."/>
            <person name="Mendelson R."/>
            <person name="Westerman R."/>
            <person name="SanMiguel P."/>
            <person name="Csonka L."/>
        </authorList>
    </citation>
    <scope>NUCLEOTIDE SEQUENCE [LARGE SCALE GENOMIC DNA]</scope>
    <source>
        <strain evidence="9 10">R-53146</strain>
    </source>
</reference>
<evidence type="ECO:0000259" key="8">
    <source>
        <dbReference type="Pfam" id="PF02782"/>
    </source>
</evidence>
<keyword evidence="6" id="KW-0119">Carbohydrate metabolism</keyword>
<evidence type="ECO:0000313" key="9">
    <source>
        <dbReference type="EMBL" id="CVK16541.1"/>
    </source>
</evidence>
<dbReference type="STRING" id="1586267.GCA_001418685_01402"/>
<dbReference type="Gene3D" id="1.20.58.2240">
    <property type="match status" value="1"/>
</dbReference>
<feature type="domain" description="Carbohydrate kinase FGGY C-terminal" evidence="8">
    <location>
        <begin position="320"/>
        <end position="531"/>
    </location>
</feature>
<dbReference type="GO" id="GO:0019569">
    <property type="term" value="P:L-arabinose catabolic process to D-xylulose 5-phosphate"/>
    <property type="evidence" value="ECO:0007669"/>
    <property type="project" value="InterPro"/>
</dbReference>
<keyword evidence="4" id="KW-0067">ATP-binding</keyword>
<evidence type="ECO:0000313" key="10">
    <source>
        <dbReference type="Proteomes" id="UP000182761"/>
    </source>
</evidence>
<dbReference type="Proteomes" id="UP000182761">
    <property type="component" value="Unassembled WGS sequence"/>
</dbReference>
<accession>A0A0X3AQ91</accession>
<keyword evidence="1" id="KW-0808">Transferase</keyword>
<gene>
    <name evidence="9" type="ORF">Ga0061079_10841</name>
</gene>
<sequence>MIITRRQKIEKIYSVSINTKLQTKHKKMQLSNNLVIGLDYGTDSGRAILMDAETGKELALSIKEYPRWKKGLYCNPVKAQFRQHPLDYLEVLEHIVTDVLYKVPGAANRVKAISTDMTGSTPVAVNKEGTPLSLLPDFAENPDAMFVLWKDHTGQKENEQLNDFSKKWHIDYTRSAGCGDYSTEHFWTKALHIFKIPEIRKVAYSFVESSDWLPAILCGITKPEEIKRGMGIAGSRVMWNKEWGGYPPNEFFKALDPALDGLVDTFNKEAFTCDQVAGTITKEWAKKLGLPENVLIAVGNLDCHAGAVGAGVKDKVMVEIVGTSTCAITVGPKSIGNQLVPGIPQQADDIILPGMIGFEAGQSAFGDLYAWFKRLLMWPLDNIMLKSNIGDAETRQHLRDEVYAEMIPNLARQAKIIPPKDSQIIATDWINGRRSPNVDYELKGTITGIALSSVAPLVYKSLVEATAYGAKNIIERFVDNGIKLKEIIAVGGISQKSPYVMQVMSDVIGMPIKVIATREACALGVAMCAAVVAGVYKNLPEAQSKMGMEISNIYYPNHEYKKHYHQEFNKYLSLENIKDFV</sequence>